<organism evidence="2 3">
    <name type="scientific">Candidatus Moanibacter tarae</name>
    <dbReference type="NCBI Taxonomy" id="2200854"/>
    <lineage>
        <taxon>Bacteria</taxon>
        <taxon>Pseudomonadati</taxon>
        <taxon>Verrucomicrobiota</taxon>
        <taxon>Opitutia</taxon>
        <taxon>Puniceicoccales</taxon>
        <taxon>Puniceicoccales incertae sedis</taxon>
        <taxon>Candidatus Moanibacter</taxon>
    </lineage>
</organism>
<comment type="subcellular location">
    <subcellularLocation>
        <location evidence="1">Cell membrane</location>
        <topology evidence="1">Multi-pass membrane protein</topology>
    </subcellularLocation>
</comment>
<sequence>MKKETKFLIILTVFLSVLSIINLVSVKLVQLGPLVFPFGAYLYALTFPCTDVVSEIWGKERAKKMVYLGILATVLAAIITALAVSHPPAQFWDGMNEPFSRIFGLVPRLLLASLIAYFFGQIHDIWAFHFWKAMTGPRFLWLRNNLSTMVSQFLDTTLFNLIAFLGEVPDADLPKLILGAYFLKVMIAVLDTPVVYLLVRWVRG</sequence>
<evidence type="ECO:0000313" key="3">
    <source>
        <dbReference type="Proteomes" id="UP000247465"/>
    </source>
</evidence>
<dbReference type="EMBL" id="CP029803">
    <property type="protein sequence ID" value="AWT59585.1"/>
    <property type="molecule type" value="Genomic_DNA"/>
</dbReference>
<evidence type="ECO:0000313" key="2">
    <source>
        <dbReference type="EMBL" id="AWT59585.1"/>
    </source>
</evidence>
<dbReference type="Proteomes" id="UP000247465">
    <property type="component" value="Chromosome"/>
</dbReference>
<dbReference type="PANTHER" id="PTHR34300:SF2">
    <property type="entry name" value="QUEUOSINE PRECURSOR TRANSPORTER-RELATED"/>
    <property type="match status" value="1"/>
</dbReference>
<keyword evidence="1" id="KW-0472">Membrane</keyword>
<accession>A0A2Z4ADV0</accession>
<dbReference type="PANTHER" id="PTHR34300">
    <property type="entry name" value="QUEUOSINE PRECURSOR TRANSPORTER-RELATED"/>
    <property type="match status" value="1"/>
</dbReference>
<keyword evidence="1" id="KW-0813">Transport</keyword>
<comment type="function">
    <text evidence="1">Involved in the import of queuosine (Q) precursors, required for Q precursor salvage.</text>
</comment>
<reference evidence="2 3" key="1">
    <citation type="submission" date="2018-06" db="EMBL/GenBank/DDBJ databases">
        <title>Draft Genome Sequence of a Novel Marine Bacterium Related to the Verrucomicrobia.</title>
        <authorList>
            <person name="Vosseberg J."/>
            <person name="Martijn J."/>
            <person name="Ettema T.J.G."/>
        </authorList>
    </citation>
    <scope>NUCLEOTIDE SEQUENCE [LARGE SCALE GENOMIC DNA]</scope>
    <source>
        <strain evidence="2">TARA_B100001123</strain>
    </source>
</reference>
<keyword evidence="1" id="KW-1133">Transmembrane helix</keyword>
<dbReference type="HAMAP" id="MF_02088">
    <property type="entry name" value="Q_prec_transport"/>
    <property type="match status" value="1"/>
</dbReference>
<keyword evidence="1" id="KW-0812">Transmembrane</keyword>
<feature type="transmembrane region" description="Helical" evidence="1">
    <location>
        <begin position="7"/>
        <end position="28"/>
    </location>
</feature>
<dbReference type="AlphaFoldDB" id="A0A2Z4ADV0"/>
<feature type="transmembrane region" description="Helical" evidence="1">
    <location>
        <begin position="65"/>
        <end position="85"/>
    </location>
</feature>
<dbReference type="KEGG" id="mtar:DF168_00777"/>
<dbReference type="Pfam" id="PF02592">
    <property type="entry name" value="Vut_1"/>
    <property type="match status" value="1"/>
</dbReference>
<keyword evidence="1" id="KW-1003">Cell membrane</keyword>
<name>A0A2Z4ADV0_9BACT</name>
<feature type="transmembrane region" description="Helical" evidence="1">
    <location>
        <begin position="34"/>
        <end position="53"/>
    </location>
</feature>
<feature type="transmembrane region" description="Helical" evidence="1">
    <location>
        <begin position="146"/>
        <end position="166"/>
    </location>
</feature>
<dbReference type="InterPro" id="IPR003744">
    <property type="entry name" value="YhhQ"/>
</dbReference>
<protein>
    <recommendedName>
        <fullName evidence="1">Probable queuosine precursor transporter</fullName>
        <shortName evidence="1">Q precursor transporter</shortName>
    </recommendedName>
</protein>
<dbReference type="NCBIfam" id="TIGR00697">
    <property type="entry name" value="queuosine precursor transporter"/>
    <property type="match status" value="1"/>
</dbReference>
<proteinExistence type="inferred from homology"/>
<dbReference type="GO" id="GO:0005886">
    <property type="term" value="C:plasma membrane"/>
    <property type="evidence" value="ECO:0007669"/>
    <property type="project" value="UniProtKB-SubCell"/>
</dbReference>
<feature type="transmembrane region" description="Helical" evidence="1">
    <location>
        <begin position="105"/>
        <end position="126"/>
    </location>
</feature>
<comment type="similarity">
    <text evidence="1">Belongs to the vitamin uptake transporter (VUT/ECF) (TC 2.A.88) family. Q precursor transporter subfamily.</text>
</comment>
<feature type="transmembrane region" description="Helical" evidence="1">
    <location>
        <begin position="178"/>
        <end position="199"/>
    </location>
</feature>
<gene>
    <name evidence="2" type="ORF">DF168_00777</name>
</gene>
<dbReference type="GO" id="GO:0022857">
    <property type="term" value="F:transmembrane transporter activity"/>
    <property type="evidence" value="ECO:0007669"/>
    <property type="project" value="UniProtKB-UniRule"/>
</dbReference>
<evidence type="ECO:0000256" key="1">
    <source>
        <dbReference type="HAMAP-Rule" id="MF_02088"/>
    </source>
</evidence>